<feature type="compositionally biased region" description="Polar residues" evidence="1">
    <location>
        <begin position="1"/>
        <end position="10"/>
    </location>
</feature>
<accession>A0A176VMD7</accession>
<feature type="region of interest" description="Disordered" evidence="1">
    <location>
        <begin position="68"/>
        <end position="93"/>
    </location>
</feature>
<dbReference type="AlphaFoldDB" id="A0A176VMD7"/>
<reference evidence="2" key="1">
    <citation type="submission" date="2016-03" db="EMBL/GenBank/DDBJ databases">
        <title>Mechanisms controlling the formation of the plant cell surface in tip-growing cells are functionally conserved among land plants.</title>
        <authorList>
            <person name="Honkanen S."/>
            <person name="Jones V.A."/>
            <person name="Morieri G."/>
            <person name="Champion C."/>
            <person name="Hetherington A.J."/>
            <person name="Kelly S."/>
            <person name="Saint-Marcoux D."/>
            <person name="Proust H."/>
            <person name="Prescott H."/>
            <person name="Dolan L."/>
        </authorList>
    </citation>
    <scope>NUCLEOTIDE SEQUENCE [LARGE SCALE GENOMIC DNA]</scope>
    <source>
        <tissue evidence="2">Whole gametophyte</tissue>
    </source>
</reference>
<evidence type="ECO:0000256" key="1">
    <source>
        <dbReference type="SAM" id="MobiDB-lite"/>
    </source>
</evidence>
<evidence type="ECO:0000313" key="2">
    <source>
        <dbReference type="EMBL" id="OAE22030.1"/>
    </source>
</evidence>
<protein>
    <submittedName>
        <fullName evidence="2">Uncharacterized protein</fullName>
    </submittedName>
</protein>
<dbReference type="EMBL" id="LVLJ01003285">
    <property type="protein sequence ID" value="OAE22030.1"/>
    <property type="molecule type" value="Genomic_DNA"/>
</dbReference>
<sequence length="122" mass="13773">MWKSPASSLQSHDERANELRRERCSLNSTAIMGEEELAEEELLRDQETTSYAHTARIYAEPRDISKRSAAFRGDDFPDGVEHAREGRRGHLRKQTRGSILDSWFLEREGQIARGAASGNAVS</sequence>
<proteinExistence type="predicted"/>
<evidence type="ECO:0000313" key="3">
    <source>
        <dbReference type="Proteomes" id="UP000077202"/>
    </source>
</evidence>
<gene>
    <name evidence="2" type="ORF">AXG93_3719s1090</name>
</gene>
<dbReference type="Proteomes" id="UP000077202">
    <property type="component" value="Unassembled WGS sequence"/>
</dbReference>
<name>A0A176VMD7_MARPO</name>
<comment type="caution">
    <text evidence="2">The sequence shown here is derived from an EMBL/GenBank/DDBJ whole genome shotgun (WGS) entry which is preliminary data.</text>
</comment>
<feature type="compositionally biased region" description="Basic and acidic residues" evidence="1">
    <location>
        <begin position="68"/>
        <end position="88"/>
    </location>
</feature>
<keyword evidence="3" id="KW-1185">Reference proteome</keyword>
<organism evidence="2 3">
    <name type="scientific">Marchantia polymorpha subsp. ruderalis</name>
    <dbReference type="NCBI Taxonomy" id="1480154"/>
    <lineage>
        <taxon>Eukaryota</taxon>
        <taxon>Viridiplantae</taxon>
        <taxon>Streptophyta</taxon>
        <taxon>Embryophyta</taxon>
        <taxon>Marchantiophyta</taxon>
        <taxon>Marchantiopsida</taxon>
        <taxon>Marchantiidae</taxon>
        <taxon>Marchantiales</taxon>
        <taxon>Marchantiaceae</taxon>
        <taxon>Marchantia</taxon>
    </lineage>
</organism>
<feature type="compositionally biased region" description="Basic and acidic residues" evidence="1">
    <location>
        <begin position="11"/>
        <end position="20"/>
    </location>
</feature>
<feature type="region of interest" description="Disordered" evidence="1">
    <location>
        <begin position="1"/>
        <end position="20"/>
    </location>
</feature>